<feature type="transmembrane region" description="Helical" evidence="2">
    <location>
        <begin position="572"/>
        <end position="597"/>
    </location>
</feature>
<gene>
    <name evidence="3" type="ORF">C1SCF055_LOCUS44260</name>
</gene>
<dbReference type="EMBL" id="CAMXCT030006772">
    <property type="protein sequence ID" value="CAL4807105.1"/>
    <property type="molecule type" value="Genomic_DNA"/>
</dbReference>
<evidence type="ECO:0000256" key="1">
    <source>
        <dbReference type="SAM" id="MobiDB-lite"/>
    </source>
</evidence>
<keyword evidence="2" id="KW-0472">Membrane</keyword>
<feature type="compositionally biased region" description="Basic and acidic residues" evidence="1">
    <location>
        <begin position="1652"/>
        <end position="1664"/>
    </location>
</feature>
<dbReference type="EMBL" id="CAMXCT020006772">
    <property type="protein sequence ID" value="CAL1173168.1"/>
    <property type="molecule type" value="Genomic_DNA"/>
</dbReference>
<dbReference type="EMBL" id="CAMXCT010006772">
    <property type="protein sequence ID" value="CAI4019793.1"/>
    <property type="molecule type" value="Genomic_DNA"/>
</dbReference>
<feature type="transmembrane region" description="Helical" evidence="2">
    <location>
        <begin position="436"/>
        <end position="461"/>
    </location>
</feature>
<dbReference type="OrthoDB" id="76966at2759"/>
<accession>A0A9P1M5H3</accession>
<feature type="transmembrane region" description="Helical" evidence="2">
    <location>
        <begin position="609"/>
        <end position="630"/>
    </location>
</feature>
<evidence type="ECO:0000313" key="4">
    <source>
        <dbReference type="EMBL" id="CAL1173168.1"/>
    </source>
</evidence>
<proteinExistence type="predicted"/>
<feature type="region of interest" description="Disordered" evidence="1">
    <location>
        <begin position="1926"/>
        <end position="1968"/>
    </location>
</feature>
<reference evidence="4" key="2">
    <citation type="submission" date="2024-04" db="EMBL/GenBank/DDBJ databases">
        <authorList>
            <person name="Chen Y."/>
            <person name="Shah S."/>
            <person name="Dougan E. K."/>
            <person name="Thang M."/>
            <person name="Chan C."/>
        </authorList>
    </citation>
    <scope>NUCLEOTIDE SEQUENCE [LARGE SCALE GENOMIC DNA]</scope>
</reference>
<evidence type="ECO:0000313" key="3">
    <source>
        <dbReference type="EMBL" id="CAI4019793.1"/>
    </source>
</evidence>
<feature type="region of interest" description="Disordered" evidence="1">
    <location>
        <begin position="1652"/>
        <end position="1682"/>
    </location>
</feature>
<sequence>MQPDRGKTFAHQAALCFSDIFEKQQQKWQFRAYPIQSCIGVSDLQSSMEDGCFLRPSPWAEQLPWKPNLDEEFEEQRMLLDASYARRSTPLRVGALNHSLSTAHRSKPTYARQLLDQAAALLGPDPTMKGIVEVPGGGCASVDSLLGNELKTLQLADCTLAARRCNEKAEEPVGGPGAAEFATQDQAQDKMPQHLLRAYYLLRFLQSRSCRWRLLAVLNFFRFVQRRLAIASAVLTTELDEGKGSSFIGRESDPSQRVEEKAQDKYWDISSRGLSRILRHCSLPFTDDPPTAGDFDPLKLDRETYTSHDEDTFIIKDSFGRQVLHEAALNDLDCLELEMLKIGSYFIHKYAEDDVGGELAEIELLEQMIPKLAETIAQMGLTDSEILRVTPAFQAFRQCALALRSYHGDLYSKSEKSTKISTFWSHSWHGKKWRKIITLIVFYNGQAAAVLGMFCAVVMMVLFCFDLLPALNRGSTGEIQFGFSCWSLWSGFFATSLVIIFWQPQSRVFLDRICISQMDHELKTRGIISLAGMLKQSDSMLILWDPTWTERLWCLFELAAFLQSKKDQKKELIIRPTFFGPLHIAFFLTMVAAMIPFTMAPVDLAAGPSLFFVPAIMIVFSSGAVAYVGMSTLRSYFRDLDTMRHQLLSISFDATRSSCCENNHRDLSGNPVICDRKIVKHCVEVWFGSQEAFEKTVRSEVLEILTHHLGDRVFSIKSTLALGMPLMWGFMDHAASEWQLPSSDIWRKAGPAFLLYGLTIWLIFIPTMRDFLLLIGKLTRARPRSLCLEVLKNLLACFILFLPSAAVMACYENIRATIFFTIMVLYAIFYWCFSMGFHGHQGESEKMRPASAKMVDTLDTLGRCLTRGSDEREIAAVDRCAVLYDLLASEVWFHTEKQHLVEVYLNIFEDTTDPLEQRILAQRMIDVMALRPRLDLQEPYFVEAYSASILLLRSRSALLKELQQHQVSCEVSASKRATSKTAEPGIPSSRLAIGKSGSFAAYAGDHLDAGTAWQSSKAASSSIKTEGLRSGQGMLMPGLDGGLAHPQEGNTLSGGIATARREGEIMCADGDKILGHNTCCLVWKAELILESVHKDLAQHFQTPPVASTQLERACYVVAMEKWSQQQEPFFQSELPPHEDPELHLTLLQELAKRLVGIEQQDRQRWRQGGPTFVGEEFGKAQAVPSSPVSKYSSWVESISMNDMMTHSFEEVASAAADPSLTLQASYQHALGCLLAQLVEFLELRGRLQDTAVEVQHLQRALKEQAMDFGSSLLPLRNISGEDANALRGNQLTAALVTKSMGSLQASTSDALLMQCSRQKLQEVQQMLQHELAFRCLALACVQQNALLLDPQVRSKELSDISTIGLSRDAVASDGGLGVMRRLRDSLEISGHDKNHPHAKQPDQDVLASVSNSAEVSKMSGTEDKGAAIMDMSRYAQYLQQPARYLEPVIAVLSRIWAEMDSMREHRLLRFKLLRCSSLMALRASCDLVTGLQVGQTSNELARMAMLLPKSLTPFTYGDRVKPLVERDGQVTNIFSLPNTFDSLQLRALPPREFGPLAEILADRASELFCVVRAIEKTEESTFEEELKEHLDLNINGPAIVALQVLNAVAQLFALRYAICMLEADPVCLLEAQRNRFPSIDLEQLFRAHAHSVQERSGDPVEQSKSKPVLSSEEEEIDTGDLSRAGPAYEAIEDLCADIARLVARLHALGPENCRKSTKVLEVLQTEIRSAQRCLAAVLRRSTQRLQERGEANEAYALRQWSSLLEETNSLPPGDPPRPWFLELSPTTQGSLPAVEPCSKESKKIQESQEPCWNQQIHLHKATIPAIARLHEDALSYISHLHPSLVDWRQELPDLARTSAICDLRSEHCGALEAGLTAYCATSLANAWPVLPSSRLLRLPLSLNSARRQISSREFGVHYETEKERVQRHEAENHGNMLSRDPWPPNQHAPLHLTPRDTRSNTRLRTRDSRPKPIIDTIGECLVSEIRLPYSPGYPELREKPKMVPGAPQTEFCRLKQGAYLMLPKEYCPSKVALHWIYGIEQDSNYAAYAESEMFGLMLLRDRLQEVLGAGHLGWTKLPSDAEGLALLHAELAATIPKEEPAEPIEISGALELEPNAVRSEIAAIRKQLAALVPASAQLIWSTATERLSEEFSALVALQFRLQSVSSSNVTRTAPVPEIVSSMSRKNEDVALLTGGPFAAKLDGLQPVAELLTKSTFVRMDNNPDGEAAHVLKELQINACLEDLVFGLWSWGRLMSKNRERRTQEILGFLDHLRNVLKFRGAAVEVQTIDEGHVLVTTPELDWLEATKESMKEKKESMEAQFRADVAARAVRMVFEVDRVHRCQRNLKAAAGELQSRLQGEVMDQVRSTVSNFAGALSAEDGRFRESHGISGEVLQRQLRDLREHVTSELSALAAKNQVVQFKASQPRQVPGLETLLPEKDTGGIDFQTLVGGMEEEENQDDGFRSPMKRRHSQNNVARRNSEVYSHVKPSVLTVSDGMYGKLAEVASRREVYDLQMELKNLRGRQLLERIFHRFKCEAMRQHFKRKVQEQEATLESNSSLLGQFAEISRAEDAAANDFIRGAQEVSDAEKRTEELGPLTQSNAEQKRRLAKWKKNKSKQLYHMKKGVRDHEMAGTMDVASLLQDIQSKQELVKMLQQGQREFDDEVVRATEENAVETAQVRAAMIKQRQVKDDTFLVQHDEITWVAI</sequence>
<reference evidence="3" key="1">
    <citation type="submission" date="2022-10" db="EMBL/GenBank/DDBJ databases">
        <authorList>
            <person name="Chen Y."/>
            <person name="Dougan E. K."/>
            <person name="Chan C."/>
            <person name="Rhodes N."/>
            <person name="Thang M."/>
        </authorList>
    </citation>
    <scope>NUCLEOTIDE SEQUENCE</scope>
</reference>
<comment type="caution">
    <text evidence="3">The sequence shown here is derived from an EMBL/GenBank/DDBJ whole genome shotgun (WGS) entry which is preliminary data.</text>
</comment>
<feature type="transmembrane region" description="Helical" evidence="2">
    <location>
        <begin position="818"/>
        <end position="837"/>
    </location>
</feature>
<feature type="compositionally biased region" description="Basic and acidic residues" evidence="1">
    <location>
        <begin position="1953"/>
        <end position="1968"/>
    </location>
</feature>
<keyword evidence="2 5" id="KW-0812">Transmembrane</keyword>
<dbReference type="PANTHER" id="PTHR33331">
    <property type="entry name" value="COILED-COIL DOMAIN-CONTAINING PROTEIN 162"/>
    <property type="match status" value="1"/>
</dbReference>
<evidence type="ECO:0000256" key="2">
    <source>
        <dbReference type="SAM" id="Phobius"/>
    </source>
</evidence>
<keyword evidence="6" id="KW-1185">Reference proteome</keyword>
<organism evidence="3">
    <name type="scientific">Cladocopium goreaui</name>
    <dbReference type="NCBI Taxonomy" id="2562237"/>
    <lineage>
        <taxon>Eukaryota</taxon>
        <taxon>Sar</taxon>
        <taxon>Alveolata</taxon>
        <taxon>Dinophyceae</taxon>
        <taxon>Suessiales</taxon>
        <taxon>Symbiodiniaceae</taxon>
        <taxon>Cladocopium</taxon>
    </lineage>
</organism>
<name>A0A9P1M5H3_9DINO</name>
<dbReference type="InterPro" id="IPR040401">
    <property type="entry name" value="CCDC162"/>
</dbReference>
<dbReference type="Proteomes" id="UP001152797">
    <property type="component" value="Unassembled WGS sequence"/>
</dbReference>
<feature type="transmembrane region" description="Helical" evidence="2">
    <location>
        <begin position="793"/>
        <end position="811"/>
    </location>
</feature>
<feature type="region of interest" description="Disordered" evidence="1">
    <location>
        <begin position="1034"/>
        <end position="1054"/>
    </location>
</feature>
<keyword evidence="2" id="KW-1133">Transmembrane helix</keyword>
<dbReference type="PANTHER" id="PTHR33331:SF13">
    <property type="entry name" value="COILED-COIL DOMAIN CONTAINING 162"/>
    <property type="match status" value="1"/>
</dbReference>
<protein>
    <submittedName>
        <fullName evidence="5">Transmembrane protein</fullName>
    </submittedName>
</protein>
<feature type="transmembrane region" description="Helical" evidence="2">
    <location>
        <begin position="481"/>
        <end position="502"/>
    </location>
</feature>
<feature type="region of interest" description="Disordered" evidence="1">
    <location>
        <begin position="2455"/>
        <end position="2480"/>
    </location>
</feature>
<evidence type="ECO:0000313" key="6">
    <source>
        <dbReference type="Proteomes" id="UP001152797"/>
    </source>
</evidence>
<feature type="transmembrane region" description="Helical" evidence="2">
    <location>
        <begin position="753"/>
        <end position="773"/>
    </location>
</feature>
<evidence type="ECO:0000313" key="5">
    <source>
        <dbReference type="EMBL" id="CAL4807105.1"/>
    </source>
</evidence>